<dbReference type="Gene3D" id="3.30.70.330">
    <property type="match status" value="1"/>
</dbReference>
<dbReference type="GeneID" id="59294397"/>
<accession>A0A8H6FEG4</accession>
<evidence type="ECO:0000313" key="5">
    <source>
        <dbReference type="Proteomes" id="UP000578531"/>
    </source>
</evidence>
<dbReference type="RefSeq" id="XP_037158509.1">
    <property type="nucleotide sequence ID" value="XM_037314598.1"/>
</dbReference>
<gene>
    <name evidence="4" type="ORF">HO173_012764</name>
</gene>
<dbReference type="Proteomes" id="UP000578531">
    <property type="component" value="Unassembled WGS sequence"/>
</dbReference>
<evidence type="ECO:0000256" key="2">
    <source>
        <dbReference type="PROSITE-ProRule" id="PRU00176"/>
    </source>
</evidence>
<dbReference type="PANTHER" id="PTHR48027">
    <property type="entry name" value="HETEROGENEOUS NUCLEAR RIBONUCLEOPROTEIN 87F-RELATED"/>
    <property type="match status" value="1"/>
</dbReference>
<dbReference type="OrthoDB" id="439808at2759"/>
<evidence type="ECO:0000259" key="3">
    <source>
        <dbReference type="PROSITE" id="PS50102"/>
    </source>
</evidence>
<comment type="caution">
    <text evidence="4">The sequence shown here is derived from an EMBL/GenBank/DDBJ whole genome shotgun (WGS) entry which is preliminary data.</text>
</comment>
<dbReference type="AlphaFoldDB" id="A0A8H6FEG4"/>
<proteinExistence type="predicted"/>
<evidence type="ECO:0000313" key="4">
    <source>
        <dbReference type="EMBL" id="KAF6225380.1"/>
    </source>
</evidence>
<dbReference type="InterPro" id="IPR048289">
    <property type="entry name" value="RRM2_NsCP33-like"/>
</dbReference>
<dbReference type="SMART" id="SM00360">
    <property type="entry name" value="RRM"/>
    <property type="match status" value="1"/>
</dbReference>
<dbReference type="GO" id="GO:0003723">
    <property type="term" value="F:RNA binding"/>
    <property type="evidence" value="ECO:0007669"/>
    <property type="project" value="UniProtKB-UniRule"/>
</dbReference>
<dbReference type="InterPro" id="IPR052462">
    <property type="entry name" value="SLIRP/GR-RBP-like"/>
</dbReference>
<dbReference type="PROSITE" id="PS50102">
    <property type="entry name" value="RRM"/>
    <property type="match status" value="1"/>
</dbReference>
<protein>
    <recommendedName>
        <fullName evidence="3">RRM domain-containing protein</fullName>
    </recommendedName>
</protein>
<dbReference type="CDD" id="cd21608">
    <property type="entry name" value="RRM2_NsCP33_like"/>
    <property type="match status" value="1"/>
</dbReference>
<dbReference type="InterPro" id="IPR035979">
    <property type="entry name" value="RBD_domain_sf"/>
</dbReference>
<dbReference type="FunFam" id="3.30.70.330:FF:000684">
    <property type="entry name" value="Putative glycine-rich RNA-binding protein"/>
    <property type="match status" value="1"/>
</dbReference>
<keyword evidence="5" id="KW-1185">Reference proteome</keyword>
<dbReference type="InterPro" id="IPR000504">
    <property type="entry name" value="RRM_dom"/>
</dbReference>
<feature type="domain" description="RRM" evidence="3">
    <location>
        <begin position="2"/>
        <end position="80"/>
    </location>
</feature>
<name>A0A8H6FEG4_9LECA</name>
<dbReference type="Pfam" id="PF00076">
    <property type="entry name" value="RRM_1"/>
    <property type="match status" value="1"/>
</dbReference>
<organism evidence="4 5">
    <name type="scientific">Letharia columbiana</name>
    <dbReference type="NCBI Taxonomy" id="112416"/>
    <lineage>
        <taxon>Eukaryota</taxon>
        <taxon>Fungi</taxon>
        <taxon>Dikarya</taxon>
        <taxon>Ascomycota</taxon>
        <taxon>Pezizomycotina</taxon>
        <taxon>Lecanoromycetes</taxon>
        <taxon>OSLEUM clade</taxon>
        <taxon>Lecanoromycetidae</taxon>
        <taxon>Lecanorales</taxon>
        <taxon>Lecanorineae</taxon>
        <taxon>Parmeliaceae</taxon>
        <taxon>Letharia</taxon>
    </lineage>
</organism>
<dbReference type="InterPro" id="IPR012677">
    <property type="entry name" value="Nucleotide-bd_a/b_plait_sf"/>
</dbReference>
<keyword evidence="1 2" id="KW-0694">RNA-binding</keyword>
<sequence>MSKLFIGGLAWHTDDTSLRAKFEEYGKVDEAIVVKDRETGRSRGFGFVRFSQDEEADTAIQAMNNVEFDGRTIRVDKASERGSGGGGGGGGGGFGGRGGYNSGGGGGYGGGGGGYSGGGGSYGGGVDVKVEVEVATLEVEVAVATVVASTTQVVVSLTVAEVALEATTSSKVVVAAPRAAGRPTTDPLTA</sequence>
<dbReference type="EMBL" id="JACCJC010000103">
    <property type="protein sequence ID" value="KAF6225380.1"/>
    <property type="molecule type" value="Genomic_DNA"/>
</dbReference>
<evidence type="ECO:0000256" key="1">
    <source>
        <dbReference type="ARBA" id="ARBA00022884"/>
    </source>
</evidence>
<dbReference type="SUPFAM" id="SSF54928">
    <property type="entry name" value="RNA-binding domain, RBD"/>
    <property type="match status" value="1"/>
</dbReference>
<reference evidence="4 5" key="1">
    <citation type="journal article" date="2020" name="Genomics">
        <title>Complete, high-quality genomes from long-read metagenomic sequencing of two wolf lichen thalli reveals enigmatic genome architecture.</title>
        <authorList>
            <person name="McKenzie S.K."/>
            <person name="Walston R.F."/>
            <person name="Allen J.L."/>
        </authorList>
    </citation>
    <scope>NUCLEOTIDE SEQUENCE [LARGE SCALE GENOMIC DNA]</scope>
    <source>
        <strain evidence="4">WasteWater2</strain>
    </source>
</reference>